<evidence type="ECO:0000259" key="2">
    <source>
        <dbReference type="Pfam" id="PF09822"/>
    </source>
</evidence>
<feature type="transmembrane region" description="Helical" evidence="1">
    <location>
        <begin position="422"/>
        <end position="447"/>
    </location>
</feature>
<evidence type="ECO:0000259" key="3">
    <source>
        <dbReference type="Pfam" id="PF23357"/>
    </source>
</evidence>
<dbReference type="EMBL" id="FOUF01000026">
    <property type="protein sequence ID" value="SFM67671.1"/>
    <property type="molecule type" value="Genomic_DNA"/>
</dbReference>
<organism evidence="5 6">
    <name type="scientific">Nitrosomonas nitrosa</name>
    <dbReference type="NCBI Taxonomy" id="52442"/>
    <lineage>
        <taxon>Bacteria</taxon>
        <taxon>Pseudomonadati</taxon>
        <taxon>Pseudomonadota</taxon>
        <taxon>Betaproteobacteria</taxon>
        <taxon>Nitrosomonadales</taxon>
        <taxon>Nitrosomonadaceae</taxon>
        <taxon>Nitrosomonas</taxon>
    </lineage>
</organism>
<evidence type="ECO:0000313" key="5">
    <source>
        <dbReference type="EMBL" id="SFM67671.1"/>
    </source>
</evidence>
<keyword evidence="1" id="KW-0812">Transmembrane</keyword>
<dbReference type="SUPFAM" id="SSF52317">
    <property type="entry name" value="Class I glutamine amidotransferase-like"/>
    <property type="match status" value="1"/>
</dbReference>
<keyword evidence="6" id="KW-1185">Reference proteome</keyword>
<accession>A0A1I4STC8</accession>
<feature type="domain" description="ABC-type uncharacterised transport system" evidence="2">
    <location>
        <begin position="157"/>
        <end position="383"/>
    </location>
</feature>
<dbReference type="RefSeq" id="WP_090671061.1">
    <property type="nucleotide sequence ID" value="NZ_CAJNAP010000006.1"/>
</dbReference>
<dbReference type="EMBL" id="CAJNAP010000006">
    <property type="protein sequence ID" value="CAE6495625.1"/>
    <property type="molecule type" value="Genomic_DNA"/>
</dbReference>
<dbReference type="Pfam" id="PF23357">
    <property type="entry name" value="DUF7088"/>
    <property type="match status" value="1"/>
</dbReference>
<protein>
    <submittedName>
        <fullName evidence="5">ABC-type uncharacterized transport system involved in gliding motility, auxiliary component</fullName>
    </submittedName>
</protein>
<keyword evidence="1" id="KW-0472">Membrane</keyword>
<evidence type="ECO:0000313" key="4">
    <source>
        <dbReference type="EMBL" id="CAE6495625.1"/>
    </source>
</evidence>
<dbReference type="AlphaFoldDB" id="A0A1I4STC8"/>
<name>A0A1I4STC8_9PROT</name>
<dbReference type="STRING" id="52442.SAMN05421880_12638"/>
<evidence type="ECO:0000313" key="6">
    <source>
        <dbReference type="Proteomes" id="UP000199561"/>
    </source>
</evidence>
<dbReference type="InterPro" id="IPR019196">
    <property type="entry name" value="ABC_transp_unknown"/>
</dbReference>
<feature type="transmembrane region" description="Helical" evidence="1">
    <location>
        <begin position="12"/>
        <end position="35"/>
    </location>
</feature>
<proteinExistence type="predicted"/>
<dbReference type="InterPro" id="IPR055396">
    <property type="entry name" value="DUF7088"/>
</dbReference>
<dbReference type="Proteomes" id="UP000601736">
    <property type="component" value="Unassembled WGS sequence"/>
</dbReference>
<dbReference type="Pfam" id="PF09822">
    <property type="entry name" value="ABC_transp_aux"/>
    <property type="match status" value="1"/>
</dbReference>
<dbReference type="Proteomes" id="UP000199561">
    <property type="component" value="Unassembled WGS sequence"/>
</dbReference>
<evidence type="ECO:0000256" key="1">
    <source>
        <dbReference type="SAM" id="Phobius"/>
    </source>
</evidence>
<reference evidence="5 6" key="1">
    <citation type="submission" date="2016-10" db="EMBL/GenBank/DDBJ databases">
        <authorList>
            <person name="de Groot N.N."/>
        </authorList>
    </citation>
    <scope>NUCLEOTIDE SEQUENCE [LARGE SCALE GENOMIC DNA]</scope>
    <source>
        <strain evidence="5 6">Nm146</strain>
    </source>
</reference>
<feature type="domain" description="DUF7088" evidence="3">
    <location>
        <begin position="45"/>
        <end position="119"/>
    </location>
</feature>
<dbReference type="InterPro" id="IPR029062">
    <property type="entry name" value="Class_I_gatase-like"/>
</dbReference>
<sequence>MTALNRKLRAHLLLQNGLFVVLLLLLMGLMGYMAMEFRFQWDISQNSRNSLSQASLDILQKLDGPVEVTVYATTQDAQLGDIRKIINDFIAVYQRIKPDLTVEFIDPVEQPTLAQEAGIRMNGEMVLTFNDRSEHLTIINEQAFTNALMRLARSDQKQLMMLSGHGERKIDGIANRDMGDFGKKLAEAGFKGEGLNLASTQEIPVNMSVLVIASPQTDLLPGEVDKLLDYIDQGGNLLWLVDQEPLYGLLPLAEKLGLTFTPGIVLDPQAKRLRAPITFALGTIYGQHVITENFDFITVFPFARQIILNESEEWYGVSLVEVAPEGWVETGSLDDDVTFDEAEEVAGPVSVAVSLERTLEDREQRVIVIGSGHFLANTYLGNGGNIDFGINMINWLAGDEDLITIQPRPTIDSQLVLNESTLTMIVMGFLIVLPSLFLISGFFIWWIRRRR</sequence>
<keyword evidence="1" id="KW-1133">Transmembrane helix</keyword>
<reference evidence="4" key="2">
    <citation type="submission" date="2021-02" db="EMBL/GenBank/DDBJ databases">
        <authorList>
            <person name="Han P."/>
        </authorList>
    </citation>
    <scope>NUCLEOTIDE SEQUENCE</scope>
    <source>
        <strain evidence="4">Nitrosomonas nitrosa 18-3D</strain>
    </source>
</reference>
<gene>
    <name evidence="4" type="ORF">NMYAN_140028</name>
    <name evidence="5" type="ORF">SAMN05421880_12638</name>
</gene>